<feature type="domain" description="F-box" evidence="1">
    <location>
        <begin position="13"/>
        <end position="53"/>
    </location>
</feature>
<name>A0A061G1L5_THECC</name>
<dbReference type="EMBL" id="CM001881">
    <property type="protein sequence ID" value="EOY23273.1"/>
    <property type="molecule type" value="Genomic_DNA"/>
</dbReference>
<gene>
    <name evidence="2" type="ORF">TCM_015223</name>
</gene>
<sequence>MTMATEKTREWAWLPKNVLDQVLDKFLPLSYYIGFAAVCKPWRDVALDQKRWRIQTCCKQLPLLTIPTKDNSQLSRARFIQHHGQETPQLPTKRSIQSKVLRVFTRLGHVCGGRYSYTCL</sequence>
<dbReference type="Proteomes" id="UP000026915">
    <property type="component" value="Chromosome 3"/>
</dbReference>
<dbReference type="SUPFAM" id="SSF81383">
    <property type="entry name" value="F-box domain"/>
    <property type="match status" value="1"/>
</dbReference>
<dbReference type="InterPro" id="IPR036047">
    <property type="entry name" value="F-box-like_dom_sf"/>
</dbReference>
<evidence type="ECO:0000313" key="3">
    <source>
        <dbReference type="Proteomes" id="UP000026915"/>
    </source>
</evidence>
<evidence type="ECO:0000313" key="2">
    <source>
        <dbReference type="EMBL" id="EOY23273.1"/>
    </source>
</evidence>
<evidence type="ECO:0000259" key="1">
    <source>
        <dbReference type="Pfam" id="PF00646"/>
    </source>
</evidence>
<accession>A0A061G1L5</accession>
<dbReference type="Pfam" id="PF00646">
    <property type="entry name" value="F-box"/>
    <property type="match status" value="1"/>
</dbReference>
<organism evidence="2 3">
    <name type="scientific">Theobroma cacao</name>
    <name type="common">Cacao</name>
    <name type="synonym">Cocoa</name>
    <dbReference type="NCBI Taxonomy" id="3641"/>
    <lineage>
        <taxon>Eukaryota</taxon>
        <taxon>Viridiplantae</taxon>
        <taxon>Streptophyta</taxon>
        <taxon>Embryophyta</taxon>
        <taxon>Tracheophyta</taxon>
        <taxon>Spermatophyta</taxon>
        <taxon>Magnoliopsida</taxon>
        <taxon>eudicotyledons</taxon>
        <taxon>Gunneridae</taxon>
        <taxon>Pentapetalae</taxon>
        <taxon>rosids</taxon>
        <taxon>malvids</taxon>
        <taxon>Malvales</taxon>
        <taxon>Malvaceae</taxon>
        <taxon>Byttnerioideae</taxon>
        <taxon>Theobroma</taxon>
    </lineage>
</organism>
<keyword evidence="3" id="KW-1185">Reference proteome</keyword>
<dbReference type="Gramene" id="EOY23273">
    <property type="protein sequence ID" value="EOY23273"/>
    <property type="gene ID" value="TCM_015223"/>
</dbReference>
<dbReference type="InterPro" id="IPR001810">
    <property type="entry name" value="F-box_dom"/>
</dbReference>
<protein>
    <recommendedName>
        <fullName evidence="1">F-box domain-containing protein</fullName>
    </recommendedName>
</protein>
<dbReference type="HOGENOM" id="CLU_2053934_0_0_1"/>
<dbReference type="InParanoid" id="A0A061G1L5"/>
<proteinExistence type="predicted"/>
<dbReference type="AlphaFoldDB" id="A0A061G1L5"/>
<reference evidence="2 3" key="1">
    <citation type="journal article" date="2013" name="Genome Biol.">
        <title>The genome sequence of the most widely cultivated cacao type and its use to identify candidate genes regulating pod color.</title>
        <authorList>
            <person name="Motamayor J.C."/>
            <person name="Mockaitis K."/>
            <person name="Schmutz J."/>
            <person name="Haiminen N."/>
            <person name="Iii D.L."/>
            <person name="Cornejo O."/>
            <person name="Findley S.D."/>
            <person name="Zheng P."/>
            <person name="Utro F."/>
            <person name="Royaert S."/>
            <person name="Saski C."/>
            <person name="Jenkins J."/>
            <person name="Podicheti R."/>
            <person name="Zhao M."/>
            <person name="Scheffler B.E."/>
            <person name="Stack J.C."/>
            <person name="Feltus F.A."/>
            <person name="Mustiga G.M."/>
            <person name="Amores F."/>
            <person name="Phillips W."/>
            <person name="Marelli J.P."/>
            <person name="May G.D."/>
            <person name="Shapiro H."/>
            <person name="Ma J."/>
            <person name="Bustamante C.D."/>
            <person name="Schnell R.J."/>
            <person name="Main D."/>
            <person name="Gilbert D."/>
            <person name="Parida L."/>
            <person name="Kuhn D.N."/>
        </authorList>
    </citation>
    <scope>NUCLEOTIDE SEQUENCE [LARGE SCALE GENOMIC DNA]</scope>
    <source>
        <strain evidence="3">cv. Matina 1-6</strain>
    </source>
</reference>
<dbReference type="Gene3D" id="1.20.1280.50">
    <property type="match status" value="1"/>
</dbReference>